<evidence type="ECO:0000313" key="8">
    <source>
        <dbReference type="EMBL" id="TIB15683.1"/>
    </source>
</evidence>
<feature type="transmembrane region" description="Helical" evidence="6">
    <location>
        <begin position="273"/>
        <end position="294"/>
    </location>
</feature>
<dbReference type="PROSITE" id="PS50222">
    <property type="entry name" value="EF_HAND_2"/>
    <property type="match status" value="2"/>
</dbReference>
<evidence type="ECO:0000256" key="5">
    <source>
        <dbReference type="ARBA" id="ARBA00022837"/>
    </source>
</evidence>
<dbReference type="PROSITE" id="PS00018">
    <property type="entry name" value="EF_HAND_1"/>
    <property type="match status" value="3"/>
</dbReference>
<keyword evidence="2" id="KW-0963">Cytoplasm</keyword>
<dbReference type="SMART" id="SM00054">
    <property type="entry name" value="EFh"/>
    <property type="match status" value="3"/>
</dbReference>
<dbReference type="EMBL" id="SPOF01000006">
    <property type="protein sequence ID" value="TIB15683.1"/>
    <property type="molecule type" value="Genomic_DNA"/>
</dbReference>
<reference evidence="8 9" key="1">
    <citation type="submission" date="2019-03" db="EMBL/GenBank/DDBJ databases">
        <title>Sequencing 23 genomes of Wallemia ichthyophaga.</title>
        <authorList>
            <person name="Gostincar C."/>
        </authorList>
    </citation>
    <scope>NUCLEOTIDE SEQUENCE [LARGE SCALE GENOMIC DNA]</scope>
    <source>
        <strain evidence="8 9">EXF-8621</strain>
    </source>
</reference>
<accession>A0A4T0K2M3</accession>
<evidence type="ECO:0000256" key="3">
    <source>
        <dbReference type="ARBA" id="ARBA00022723"/>
    </source>
</evidence>
<keyword evidence="6" id="KW-1133">Transmembrane helix</keyword>
<keyword evidence="4" id="KW-0677">Repeat</keyword>
<protein>
    <recommendedName>
        <fullName evidence="7">EF-hand domain-containing protein</fullName>
    </recommendedName>
</protein>
<gene>
    <name evidence="8" type="ORF">E3P90_00743</name>
</gene>
<feature type="domain" description="EF-hand" evidence="7">
    <location>
        <begin position="105"/>
        <end position="140"/>
    </location>
</feature>
<dbReference type="Pfam" id="PF13405">
    <property type="entry name" value="EF-hand_6"/>
    <property type="match status" value="1"/>
</dbReference>
<proteinExistence type="predicted"/>
<evidence type="ECO:0000259" key="7">
    <source>
        <dbReference type="PROSITE" id="PS50222"/>
    </source>
</evidence>
<evidence type="ECO:0000256" key="6">
    <source>
        <dbReference type="SAM" id="Phobius"/>
    </source>
</evidence>
<evidence type="ECO:0000313" key="9">
    <source>
        <dbReference type="Proteomes" id="UP000306954"/>
    </source>
</evidence>
<dbReference type="OrthoDB" id="186625at2759"/>
<dbReference type="InterPro" id="IPR051426">
    <property type="entry name" value="Peflin/Sorcin_CaBP"/>
</dbReference>
<dbReference type="GO" id="GO:0005737">
    <property type="term" value="C:cytoplasm"/>
    <property type="evidence" value="ECO:0007669"/>
    <property type="project" value="UniProtKB-SubCell"/>
</dbReference>
<keyword evidence="3" id="KW-0479">Metal-binding</keyword>
<keyword evidence="6" id="KW-0472">Membrane</keyword>
<evidence type="ECO:0000256" key="4">
    <source>
        <dbReference type="ARBA" id="ARBA00022737"/>
    </source>
</evidence>
<dbReference type="InterPro" id="IPR018247">
    <property type="entry name" value="EF_Hand_1_Ca_BS"/>
</dbReference>
<keyword evidence="6" id="KW-0812">Transmembrane</keyword>
<keyword evidence="5" id="KW-0106">Calcium</keyword>
<feature type="transmembrane region" description="Helical" evidence="6">
    <location>
        <begin position="240"/>
        <end position="267"/>
    </location>
</feature>
<dbReference type="GO" id="GO:0005509">
    <property type="term" value="F:calcium ion binding"/>
    <property type="evidence" value="ECO:0007669"/>
    <property type="project" value="InterPro"/>
</dbReference>
<dbReference type="SUPFAM" id="SSF47473">
    <property type="entry name" value="EF-hand"/>
    <property type="match status" value="2"/>
</dbReference>
<evidence type="ECO:0000256" key="1">
    <source>
        <dbReference type="ARBA" id="ARBA00004496"/>
    </source>
</evidence>
<dbReference type="AlphaFoldDB" id="A0A4T0K2M3"/>
<sequence>MSYGGYGAPNYPSAPGYGSAHRGSYGAAPAVAGRGSYASGAGAPGAAPVYSRHSPAPGYTGGSMTGAAAAAPSYSRHSPASAYGAPAPNAYASAGFTRPRPPTTYIDPNVRSWFETVDRDRTGQINATELQMALVNGDYSNFDLDTTQMLIGIFDVDKTGTISIDDVFGQCESLAAADLIARYINDWRNVFQHFDVDRSGTIEGHELAAALSQFGYRLTPFTLRVLEDKYGELCMSRPRLWLTFNAFPSHIFFFLCLSFAFLSNIFVFSLSNFFTSLINILLVGLFSYILWDFAHTGNPNYNRRVPYGAGMQGISFDRFVRCCVAVKTLSENFYRLDVNRSGYVNMDYEMFLQSALAAP</sequence>
<dbReference type="Proteomes" id="UP000306954">
    <property type="component" value="Unassembled WGS sequence"/>
</dbReference>
<feature type="domain" description="EF-hand" evidence="7">
    <location>
        <begin position="182"/>
        <end position="217"/>
    </location>
</feature>
<comment type="subcellular location">
    <subcellularLocation>
        <location evidence="1">Cytoplasm</location>
    </subcellularLocation>
</comment>
<dbReference type="InterPro" id="IPR011992">
    <property type="entry name" value="EF-hand-dom_pair"/>
</dbReference>
<comment type="caution">
    <text evidence="8">The sequence shown here is derived from an EMBL/GenBank/DDBJ whole genome shotgun (WGS) entry which is preliminary data.</text>
</comment>
<evidence type="ECO:0000256" key="2">
    <source>
        <dbReference type="ARBA" id="ARBA00022490"/>
    </source>
</evidence>
<dbReference type="Gene3D" id="1.10.238.10">
    <property type="entry name" value="EF-hand"/>
    <property type="match status" value="2"/>
</dbReference>
<dbReference type="PANTHER" id="PTHR46212:SF3">
    <property type="entry name" value="GH27120P"/>
    <property type="match status" value="1"/>
</dbReference>
<dbReference type="InterPro" id="IPR002048">
    <property type="entry name" value="EF_hand_dom"/>
</dbReference>
<dbReference type="Pfam" id="PF13202">
    <property type="entry name" value="EF-hand_5"/>
    <property type="match status" value="1"/>
</dbReference>
<dbReference type="PANTHER" id="PTHR46212">
    <property type="entry name" value="PEFLIN"/>
    <property type="match status" value="1"/>
</dbReference>
<name>A0A4T0K2M3_WALIC</name>
<organism evidence="8 9">
    <name type="scientific">Wallemia ichthyophaga</name>
    <dbReference type="NCBI Taxonomy" id="245174"/>
    <lineage>
        <taxon>Eukaryota</taxon>
        <taxon>Fungi</taxon>
        <taxon>Dikarya</taxon>
        <taxon>Basidiomycota</taxon>
        <taxon>Wallemiomycotina</taxon>
        <taxon>Wallemiomycetes</taxon>
        <taxon>Wallemiales</taxon>
        <taxon>Wallemiaceae</taxon>
        <taxon>Wallemia</taxon>
    </lineage>
</organism>
<dbReference type="GO" id="GO:0048306">
    <property type="term" value="F:calcium-dependent protein binding"/>
    <property type="evidence" value="ECO:0007669"/>
    <property type="project" value="UniProtKB-ARBA"/>
</dbReference>